<dbReference type="EMBL" id="CAJGYO010000009">
    <property type="protein sequence ID" value="CAD6254862.1"/>
    <property type="molecule type" value="Genomic_DNA"/>
</dbReference>
<evidence type="ECO:0000256" key="10">
    <source>
        <dbReference type="ARBA" id="ARBA00022833"/>
    </source>
</evidence>
<evidence type="ECO:0000256" key="11">
    <source>
        <dbReference type="ARBA" id="ARBA00022989"/>
    </source>
</evidence>
<keyword evidence="8 13" id="KW-0863">Zinc-finger</keyword>
<protein>
    <recommendedName>
        <fullName evidence="4">RING-type E3 ubiquitin transferase</fullName>
        <ecNumber evidence="4">2.3.2.27</ecNumber>
    </recommendedName>
</protein>
<keyword evidence="17" id="KW-1185">Reference proteome</keyword>
<evidence type="ECO:0000256" key="13">
    <source>
        <dbReference type="PROSITE-ProRule" id="PRU00175"/>
    </source>
</evidence>
<keyword evidence="9" id="KW-0833">Ubl conjugation pathway</keyword>
<evidence type="ECO:0000256" key="14">
    <source>
        <dbReference type="SAM" id="MobiDB-lite"/>
    </source>
</evidence>
<evidence type="ECO:0000259" key="15">
    <source>
        <dbReference type="PROSITE" id="PS50089"/>
    </source>
</evidence>
<dbReference type="PROSITE" id="PS50089">
    <property type="entry name" value="ZF_RING_2"/>
    <property type="match status" value="1"/>
</dbReference>
<evidence type="ECO:0000256" key="4">
    <source>
        <dbReference type="ARBA" id="ARBA00012483"/>
    </source>
</evidence>
<accession>A0A811Q6U7</accession>
<evidence type="ECO:0000256" key="12">
    <source>
        <dbReference type="ARBA" id="ARBA00023136"/>
    </source>
</evidence>
<comment type="caution">
    <text evidence="16">The sequence shown here is derived from an EMBL/GenBank/DDBJ whole genome shotgun (WGS) entry which is preliminary data.</text>
</comment>
<keyword evidence="10" id="KW-0862">Zinc</keyword>
<keyword evidence="11" id="KW-1133">Transmembrane helix</keyword>
<dbReference type="Proteomes" id="UP000604825">
    <property type="component" value="Unassembled WGS sequence"/>
</dbReference>
<evidence type="ECO:0000256" key="3">
    <source>
        <dbReference type="ARBA" id="ARBA00004906"/>
    </source>
</evidence>
<dbReference type="InterPro" id="IPR013083">
    <property type="entry name" value="Znf_RING/FYVE/PHD"/>
</dbReference>
<dbReference type="InterPro" id="IPR044600">
    <property type="entry name" value="ATL1/ATL16-like"/>
</dbReference>
<dbReference type="PANTHER" id="PTHR46913:SF1">
    <property type="entry name" value="RING-H2 FINGER PROTEIN ATL16"/>
    <property type="match status" value="1"/>
</dbReference>
<dbReference type="Pfam" id="PF13639">
    <property type="entry name" value="zf-RING_2"/>
    <property type="match status" value="1"/>
</dbReference>
<dbReference type="GO" id="GO:0061630">
    <property type="term" value="F:ubiquitin protein ligase activity"/>
    <property type="evidence" value="ECO:0007669"/>
    <property type="project" value="UniProtKB-EC"/>
</dbReference>
<keyword evidence="7" id="KW-0479">Metal-binding</keyword>
<feature type="region of interest" description="Disordered" evidence="14">
    <location>
        <begin position="162"/>
        <end position="206"/>
    </location>
</feature>
<dbReference type="GO" id="GO:0016567">
    <property type="term" value="P:protein ubiquitination"/>
    <property type="evidence" value="ECO:0007669"/>
    <property type="project" value="InterPro"/>
</dbReference>
<dbReference type="GO" id="GO:0016020">
    <property type="term" value="C:membrane"/>
    <property type="evidence" value="ECO:0007669"/>
    <property type="project" value="UniProtKB-SubCell"/>
</dbReference>
<evidence type="ECO:0000256" key="5">
    <source>
        <dbReference type="ARBA" id="ARBA00022679"/>
    </source>
</evidence>
<keyword evidence="6" id="KW-0812">Transmembrane</keyword>
<comment type="subcellular location">
    <subcellularLocation>
        <location evidence="2">Membrane</location>
        <topology evidence="2">Single-pass membrane protein</topology>
    </subcellularLocation>
</comment>
<evidence type="ECO:0000256" key="7">
    <source>
        <dbReference type="ARBA" id="ARBA00022723"/>
    </source>
</evidence>
<dbReference type="AlphaFoldDB" id="A0A811Q6U7"/>
<dbReference type="Gene3D" id="3.30.40.10">
    <property type="entry name" value="Zinc/RING finger domain, C3HC4 (zinc finger)"/>
    <property type="match status" value="1"/>
</dbReference>
<evidence type="ECO:0000256" key="8">
    <source>
        <dbReference type="ARBA" id="ARBA00022771"/>
    </source>
</evidence>
<comment type="catalytic activity">
    <reaction evidence="1">
        <text>S-ubiquitinyl-[E2 ubiquitin-conjugating enzyme]-L-cysteine + [acceptor protein]-L-lysine = [E2 ubiquitin-conjugating enzyme]-L-cysteine + N(6)-ubiquitinyl-[acceptor protein]-L-lysine.</text>
        <dbReference type="EC" id="2.3.2.27"/>
    </reaction>
</comment>
<feature type="compositionally biased region" description="Acidic residues" evidence="14">
    <location>
        <begin position="167"/>
        <end position="188"/>
    </location>
</feature>
<dbReference type="OrthoDB" id="21204at2759"/>
<feature type="domain" description="RING-type" evidence="15">
    <location>
        <begin position="113"/>
        <end position="156"/>
    </location>
</feature>
<reference evidence="16" key="1">
    <citation type="submission" date="2020-10" db="EMBL/GenBank/DDBJ databases">
        <authorList>
            <person name="Han B."/>
            <person name="Lu T."/>
            <person name="Zhao Q."/>
            <person name="Huang X."/>
            <person name="Zhao Y."/>
        </authorList>
    </citation>
    <scope>NUCLEOTIDE SEQUENCE</scope>
</reference>
<evidence type="ECO:0000256" key="1">
    <source>
        <dbReference type="ARBA" id="ARBA00000900"/>
    </source>
</evidence>
<dbReference type="EC" id="2.3.2.27" evidence="4"/>
<comment type="pathway">
    <text evidence="3">Protein modification; protein ubiquitination.</text>
</comment>
<keyword evidence="12" id="KW-0472">Membrane</keyword>
<name>A0A811Q6U7_9POAL</name>
<gene>
    <name evidence="16" type="ORF">NCGR_LOCUS38461</name>
</gene>
<dbReference type="PANTHER" id="PTHR46913">
    <property type="entry name" value="RING-H2 FINGER PROTEIN ATL16"/>
    <property type="match status" value="1"/>
</dbReference>
<organism evidence="16 17">
    <name type="scientific">Miscanthus lutarioriparius</name>
    <dbReference type="NCBI Taxonomy" id="422564"/>
    <lineage>
        <taxon>Eukaryota</taxon>
        <taxon>Viridiplantae</taxon>
        <taxon>Streptophyta</taxon>
        <taxon>Embryophyta</taxon>
        <taxon>Tracheophyta</taxon>
        <taxon>Spermatophyta</taxon>
        <taxon>Magnoliopsida</taxon>
        <taxon>Liliopsida</taxon>
        <taxon>Poales</taxon>
        <taxon>Poaceae</taxon>
        <taxon>PACMAD clade</taxon>
        <taxon>Panicoideae</taxon>
        <taxon>Andropogonodae</taxon>
        <taxon>Andropogoneae</taxon>
        <taxon>Saccharinae</taxon>
        <taxon>Miscanthus</taxon>
    </lineage>
</organism>
<evidence type="ECO:0000313" key="16">
    <source>
        <dbReference type="EMBL" id="CAD6254862.1"/>
    </source>
</evidence>
<evidence type="ECO:0000256" key="9">
    <source>
        <dbReference type="ARBA" id="ARBA00022786"/>
    </source>
</evidence>
<evidence type="ECO:0000256" key="2">
    <source>
        <dbReference type="ARBA" id="ARBA00004167"/>
    </source>
</evidence>
<keyword evidence="5" id="KW-0808">Transferase</keyword>
<dbReference type="SUPFAM" id="SSF57850">
    <property type="entry name" value="RING/U-box"/>
    <property type="match status" value="1"/>
</dbReference>
<proteinExistence type="predicted"/>
<dbReference type="SMART" id="SM00184">
    <property type="entry name" value="RING"/>
    <property type="match status" value="1"/>
</dbReference>
<evidence type="ECO:0000313" key="17">
    <source>
        <dbReference type="Proteomes" id="UP000604825"/>
    </source>
</evidence>
<sequence length="206" mass="23543">MSFLAISGRRRRSRDWLQMDDTIPTSDWLPVTMPVLVDGEIYLVDAELPIIPDDDRRRLDEIRDEVRRQREDLDMVLYGLNRKRARAPASSDDAIQGLLREARASDAGMPEECAVCLQDFDADAKETLRVMSCSHAFHPDCIFSWLRVKAVCPLCRHALPTQQHEDPDFEDEDDSDEDEDDTDSDEDDAVNHQEESTPAVTDPEEP</sequence>
<dbReference type="GO" id="GO:0008270">
    <property type="term" value="F:zinc ion binding"/>
    <property type="evidence" value="ECO:0007669"/>
    <property type="project" value="UniProtKB-KW"/>
</dbReference>
<evidence type="ECO:0000256" key="6">
    <source>
        <dbReference type="ARBA" id="ARBA00022692"/>
    </source>
</evidence>
<dbReference type="InterPro" id="IPR001841">
    <property type="entry name" value="Znf_RING"/>
</dbReference>